<evidence type="ECO:0000256" key="3">
    <source>
        <dbReference type="PIRSR" id="PIRSR000171-1"/>
    </source>
</evidence>
<dbReference type="InterPro" id="IPR027477">
    <property type="entry name" value="Succ_DH/fumarate_Rdtase_cat_sf"/>
</dbReference>
<protein>
    <submittedName>
        <fullName evidence="6">FAD-binding protein</fullName>
    </submittedName>
</protein>
<keyword evidence="2" id="KW-0560">Oxidoreductase</keyword>
<dbReference type="EMBL" id="JAMBOL010000024">
    <property type="protein sequence ID" value="MCM3715908.1"/>
    <property type="molecule type" value="Genomic_DNA"/>
</dbReference>
<keyword evidence="7" id="KW-1185">Reference proteome</keyword>
<evidence type="ECO:0000313" key="7">
    <source>
        <dbReference type="Proteomes" id="UP001139179"/>
    </source>
</evidence>
<evidence type="ECO:0000259" key="4">
    <source>
        <dbReference type="Pfam" id="PF00890"/>
    </source>
</evidence>
<dbReference type="PRINTS" id="PR00368">
    <property type="entry name" value="FADPNR"/>
</dbReference>
<dbReference type="InterPro" id="IPR030664">
    <property type="entry name" value="SdhA/FrdA/AprA"/>
</dbReference>
<dbReference type="Gene3D" id="3.90.700.10">
    <property type="entry name" value="Succinate dehydrogenase/fumarate reductase flavoprotein, catalytic domain"/>
    <property type="match status" value="1"/>
</dbReference>
<feature type="active site" description="Proton acceptor" evidence="3">
    <location>
        <position position="283"/>
    </location>
</feature>
<dbReference type="InterPro" id="IPR015939">
    <property type="entry name" value="Fum_Rdtase/Succ_DH_flav-like_C"/>
</dbReference>
<evidence type="ECO:0000256" key="2">
    <source>
        <dbReference type="ARBA" id="ARBA00023002"/>
    </source>
</evidence>
<proteinExistence type="predicted"/>
<evidence type="ECO:0000259" key="5">
    <source>
        <dbReference type="Pfam" id="PF02910"/>
    </source>
</evidence>
<dbReference type="RefSeq" id="WP_251224602.1">
    <property type="nucleotide sequence ID" value="NZ_JAMBOL010000024.1"/>
</dbReference>
<dbReference type="AlphaFoldDB" id="A0A9X2DT11"/>
<keyword evidence="1" id="KW-0285">Flavoprotein</keyword>
<comment type="caution">
    <text evidence="6">The sequence shown here is derived from an EMBL/GenBank/DDBJ whole genome shotgun (WGS) entry which is preliminary data.</text>
</comment>
<evidence type="ECO:0000256" key="1">
    <source>
        <dbReference type="ARBA" id="ARBA00022630"/>
    </source>
</evidence>
<dbReference type="Proteomes" id="UP001139179">
    <property type="component" value="Unassembled WGS sequence"/>
</dbReference>
<dbReference type="SUPFAM" id="SSF46977">
    <property type="entry name" value="Succinate dehydrogenase/fumarate reductase flavoprotein C-terminal domain"/>
    <property type="match status" value="1"/>
</dbReference>
<dbReference type="Pfam" id="PF02910">
    <property type="entry name" value="Succ_DH_flav_C"/>
    <property type="match status" value="1"/>
</dbReference>
<organism evidence="6 7">
    <name type="scientific">Halalkalibacter oceani</name>
    <dbReference type="NCBI Taxonomy" id="1653776"/>
    <lineage>
        <taxon>Bacteria</taxon>
        <taxon>Bacillati</taxon>
        <taxon>Bacillota</taxon>
        <taxon>Bacilli</taxon>
        <taxon>Bacillales</taxon>
        <taxon>Bacillaceae</taxon>
        <taxon>Halalkalibacter</taxon>
    </lineage>
</organism>
<dbReference type="InterPro" id="IPR037099">
    <property type="entry name" value="Fum_R/Succ_DH_flav-like_C_sf"/>
</dbReference>
<feature type="domain" description="FAD-dependent oxidoreductase 2 FAD-binding" evidence="4">
    <location>
        <begin position="5"/>
        <end position="398"/>
    </location>
</feature>
<feature type="domain" description="Fumarate reductase/succinate dehydrogenase flavoprotein-like C-terminal" evidence="5">
    <location>
        <begin position="452"/>
        <end position="572"/>
    </location>
</feature>
<gene>
    <name evidence="6" type="ORF">M3202_17780</name>
</gene>
<dbReference type="Gene3D" id="3.50.50.60">
    <property type="entry name" value="FAD/NAD(P)-binding domain"/>
    <property type="match status" value="1"/>
</dbReference>
<reference evidence="6" key="1">
    <citation type="submission" date="2022-05" db="EMBL/GenBank/DDBJ databases">
        <title>Comparative Genomics of Spacecraft Associated Microbes.</title>
        <authorList>
            <person name="Tran M.T."/>
            <person name="Wright A."/>
            <person name="Seuylemezian A."/>
            <person name="Eisen J."/>
            <person name="Coil D."/>
        </authorList>
    </citation>
    <scope>NUCLEOTIDE SEQUENCE</scope>
    <source>
        <strain evidence="6">214.1.1</strain>
    </source>
</reference>
<dbReference type="PIRSF" id="PIRSF000171">
    <property type="entry name" value="SDHA_APRA_LASPO"/>
    <property type="match status" value="1"/>
</dbReference>
<dbReference type="SUPFAM" id="SSF51905">
    <property type="entry name" value="FAD/NAD(P)-binding domain"/>
    <property type="match status" value="1"/>
</dbReference>
<dbReference type="SUPFAM" id="SSF56425">
    <property type="entry name" value="Succinate dehydrogenase/fumarate reductase flavoprotein, catalytic domain"/>
    <property type="match status" value="1"/>
</dbReference>
<evidence type="ECO:0000313" key="6">
    <source>
        <dbReference type="EMBL" id="MCM3715908.1"/>
    </source>
</evidence>
<dbReference type="InterPro" id="IPR036188">
    <property type="entry name" value="FAD/NAD-bd_sf"/>
</dbReference>
<dbReference type="InterPro" id="IPR003953">
    <property type="entry name" value="FAD-dep_OxRdtase_2_FAD-bd"/>
</dbReference>
<dbReference type="GO" id="GO:0033765">
    <property type="term" value="F:steroid dehydrogenase activity, acting on the CH-CH group of donors"/>
    <property type="evidence" value="ECO:0007669"/>
    <property type="project" value="UniProtKB-ARBA"/>
</dbReference>
<sequence>MYSTDVLVVGSEASGAQAAIAAAEAGAYVTVVTKGKVNMSGATLTASADINVDSKTAKELGLPGDSGDSEEQFFTDTVIGGKYLNNQKLVESIVRKIPTVLKGLMDDGLKAESLIHTPGHEYPRGVIVNGLKLTRKLAQKMRKHDRVTIMEQIMVLEILKKDGKACGIYGYDLANGMFITIRAKAVVLATGGGMAAFPIRTAPDELTGDGYMMAWRAGAELIDMEMPQFMPGVLINPPAWRGNQFIYEISFGSKHGLEGWLLNKSGIRFMKDWDPERMEKSTRDKLSIAIMNEVVEGRGTPDGGVYYSTAHLPKNLIRRFADWYPFVTSDWTYEKLNFNDLMEELLRDNAVEIGVGCHFFMGGIRINVDGETSVPGLYGAGEATGGFNGANRISGNALTETLVQGGVSGAAAAAYAKEHELLEIETAQLDALHEKQQAYLKRQDGMNPYELRQELAKLSWNNIGVVRTTENLQSVIKELRTIREEKLPQLVTKDKTLHYNRELLECMQLENVVSLLEAIALSALERKESRGAHYLKDIPESREDQLKNIIVQNINGEMKIKDVPLVVTSIQPN</sequence>
<dbReference type="PANTHER" id="PTHR11632">
    <property type="entry name" value="SUCCINATE DEHYDROGENASE 2 FLAVOPROTEIN SUBUNIT"/>
    <property type="match status" value="1"/>
</dbReference>
<accession>A0A9X2DT11</accession>
<dbReference type="PANTHER" id="PTHR11632:SF51">
    <property type="entry name" value="SUCCINATE DEHYDROGENASE [UBIQUINONE] FLAVOPROTEIN SUBUNIT, MITOCHONDRIAL"/>
    <property type="match status" value="1"/>
</dbReference>
<name>A0A9X2DT11_9BACI</name>
<dbReference type="Gene3D" id="1.20.58.100">
    <property type="entry name" value="Fumarate reductase/succinate dehydrogenase flavoprotein-like, C-terminal domain"/>
    <property type="match status" value="1"/>
</dbReference>
<dbReference type="Pfam" id="PF00890">
    <property type="entry name" value="FAD_binding_2"/>
    <property type="match status" value="1"/>
</dbReference>